<accession>A0AAN4HD56</accession>
<evidence type="ECO:0000313" key="3">
    <source>
        <dbReference type="Proteomes" id="UP000013487"/>
    </source>
</evidence>
<dbReference type="AlphaFoldDB" id="A0AAN4HD56"/>
<evidence type="ECO:0000313" key="2">
    <source>
        <dbReference type="EMBL" id="ERH97521.1"/>
    </source>
</evidence>
<proteinExistence type="predicted"/>
<name>A0AAN4HD56_BACTU</name>
<reference evidence="2 3" key="1">
    <citation type="journal article" date="2013" name="Genome Announc.">
        <title>Draft Genome Sequence of Bacillus thuringiensis var. thuringiensis Strain T01-328, a Brazilian Isolate That Produces a Soluble Pesticide Protein, Cry1Ia.</title>
        <authorList>
            <person name="Varani A.M."/>
            <person name="Lemos M.V."/>
            <person name="Fernandes C.C."/>
            <person name="Lemos E.G."/>
            <person name="Alves E.C."/>
            <person name="Desiderio J.A."/>
        </authorList>
    </citation>
    <scope>NUCLEOTIDE SEQUENCE [LARGE SCALE GENOMIC DNA]</scope>
    <source>
        <strain evidence="2 3">T01-328</strain>
    </source>
</reference>
<feature type="domain" description="YopX protein" evidence="1">
    <location>
        <begin position="5"/>
        <end position="117"/>
    </location>
</feature>
<dbReference type="SUPFAM" id="SSF159006">
    <property type="entry name" value="YopX-like"/>
    <property type="match status" value="1"/>
</dbReference>
<gene>
    <name evidence="2" type="ORF">BTCBT_006366</name>
</gene>
<sequence>MRYQFRVWNVMSKKMMGWREIFDLPAWEIFPGTPEQRPFNVMQYTGLKDKNGKEIYEGDILKEKDIVTKVVFHDFRWQEKLISSPRNHLKNYFPFRDTLPFTAVVIGNIYENPELLEN</sequence>
<dbReference type="EMBL" id="ARXZ02000030">
    <property type="protein sequence ID" value="ERH97521.1"/>
    <property type="molecule type" value="Genomic_DNA"/>
</dbReference>
<organism evidence="2 3">
    <name type="scientific">Bacillus thuringiensis T01-328</name>
    <dbReference type="NCBI Taxonomy" id="1324966"/>
    <lineage>
        <taxon>Bacteria</taxon>
        <taxon>Bacillati</taxon>
        <taxon>Bacillota</taxon>
        <taxon>Bacilli</taxon>
        <taxon>Bacillales</taxon>
        <taxon>Bacillaceae</taxon>
        <taxon>Bacillus</taxon>
        <taxon>Bacillus cereus group</taxon>
    </lineage>
</organism>
<dbReference type="RefSeq" id="WP_001270307.1">
    <property type="nucleotide sequence ID" value="NZ_ARXZ02000030.1"/>
</dbReference>
<dbReference type="GeneID" id="67469786"/>
<dbReference type="Proteomes" id="UP000013487">
    <property type="component" value="Unassembled WGS sequence"/>
</dbReference>
<dbReference type="Gene3D" id="2.30.30.290">
    <property type="entry name" value="YopX-like domains"/>
    <property type="match status" value="1"/>
</dbReference>
<comment type="caution">
    <text evidence="2">The sequence shown here is derived from an EMBL/GenBank/DDBJ whole genome shotgun (WGS) entry which is preliminary data.</text>
</comment>
<protein>
    <recommendedName>
        <fullName evidence="1">YopX protein domain-containing protein</fullName>
    </recommendedName>
</protein>
<dbReference type="InterPro" id="IPR023385">
    <property type="entry name" value="YopX-like_C"/>
</dbReference>
<dbReference type="Pfam" id="PF09643">
    <property type="entry name" value="YopX"/>
    <property type="match status" value="1"/>
</dbReference>
<dbReference type="InterPro" id="IPR019096">
    <property type="entry name" value="YopX_protein"/>
</dbReference>
<evidence type="ECO:0000259" key="1">
    <source>
        <dbReference type="Pfam" id="PF09643"/>
    </source>
</evidence>